<reference evidence="1 2" key="1">
    <citation type="journal article" date="2013" name="Proc. Natl. Acad. Sci. U.S.A.">
        <title>The king cobra genome reveals dynamic gene evolution and adaptation in the snake venom system.</title>
        <authorList>
            <person name="Vonk F.J."/>
            <person name="Casewell N.R."/>
            <person name="Henkel C.V."/>
            <person name="Heimberg A.M."/>
            <person name="Jansen H.J."/>
            <person name="McCleary R.J."/>
            <person name="Kerkkamp H.M."/>
            <person name="Vos R.A."/>
            <person name="Guerreiro I."/>
            <person name="Calvete J.J."/>
            <person name="Wuster W."/>
            <person name="Woods A.E."/>
            <person name="Logan J.M."/>
            <person name="Harrison R.A."/>
            <person name="Castoe T.A."/>
            <person name="de Koning A.P."/>
            <person name="Pollock D.D."/>
            <person name="Yandell M."/>
            <person name="Calderon D."/>
            <person name="Renjifo C."/>
            <person name="Currier R.B."/>
            <person name="Salgado D."/>
            <person name="Pla D."/>
            <person name="Sanz L."/>
            <person name="Hyder A.S."/>
            <person name="Ribeiro J.M."/>
            <person name="Arntzen J.W."/>
            <person name="van den Thillart G.E."/>
            <person name="Boetzer M."/>
            <person name="Pirovano W."/>
            <person name="Dirks R.P."/>
            <person name="Spaink H.P."/>
            <person name="Duboule D."/>
            <person name="McGlinn E."/>
            <person name="Kini R.M."/>
            <person name="Richardson M.K."/>
        </authorList>
    </citation>
    <scope>NUCLEOTIDE SEQUENCE</scope>
    <source>
        <tissue evidence="1">Blood</tissue>
    </source>
</reference>
<proteinExistence type="predicted"/>
<dbReference type="OrthoDB" id="9038441at2759"/>
<comment type="caution">
    <text evidence="1">The sequence shown here is derived from an EMBL/GenBank/DDBJ whole genome shotgun (WGS) entry which is preliminary data.</text>
</comment>
<dbReference type="Gene3D" id="1.20.5.190">
    <property type="match status" value="1"/>
</dbReference>
<dbReference type="InterPro" id="IPR000048">
    <property type="entry name" value="IQ_motif_EF-hand-BS"/>
</dbReference>
<keyword evidence="2" id="KW-1185">Reference proteome</keyword>
<evidence type="ECO:0000313" key="2">
    <source>
        <dbReference type="Proteomes" id="UP000018936"/>
    </source>
</evidence>
<dbReference type="SUPFAM" id="SSF52540">
    <property type="entry name" value="P-loop containing nucleoside triphosphate hydrolases"/>
    <property type="match status" value="1"/>
</dbReference>
<gene>
    <name evidence="1" type="ORF">L345_18059</name>
</gene>
<dbReference type="PROSITE" id="PS50096">
    <property type="entry name" value="IQ"/>
    <property type="match status" value="2"/>
</dbReference>
<accession>V8N240</accession>
<feature type="non-terminal residue" evidence="1">
    <location>
        <position position="51"/>
    </location>
</feature>
<dbReference type="AlphaFoldDB" id="V8N240"/>
<dbReference type="EMBL" id="AZIM01032891">
    <property type="protein sequence ID" value="ETE56230.1"/>
    <property type="molecule type" value="Genomic_DNA"/>
</dbReference>
<name>V8N240_OPHHA</name>
<dbReference type="Proteomes" id="UP000018936">
    <property type="component" value="Unassembled WGS sequence"/>
</dbReference>
<dbReference type="Pfam" id="PF00612">
    <property type="entry name" value="IQ"/>
    <property type="match status" value="2"/>
</dbReference>
<feature type="non-terminal residue" evidence="1">
    <location>
        <position position="1"/>
    </location>
</feature>
<dbReference type="InterPro" id="IPR027417">
    <property type="entry name" value="P-loop_NTPase"/>
</dbReference>
<organism evidence="1 2">
    <name type="scientific">Ophiophagus hannah</name>
    <name type="common">King cobra</name>
    <name type="synonym">Naja hannah</name>
    <dbReference type="NCBI Taxonomy" id="8665"/>
    <lineage>
        <taxon>Eukaryota</taxon>
        <taxon>Metazoa</taxon>
        <taxon>Chordata</taxon>
        <taxon>Craniata</taxon>
        <taxon>Vertebrata</taxon>
        <taxon>Euteleostomi</taxon>
        <taxon>Lepidosauria</taxon>
        <taxon>Squamata</taxon>
        <taxon>Bifurcata</taxon>
        <taxon>Unidentata</taxon>
        <taxon>Episquamata</taxon>
        <taxon>Toxicofera</taxon>
        <taxon>Serpentes</taxon>
        <taxon>Colubroidea</taxon>
        <taxon>Elapidae</taxon>
        <taxon>Elapinae</taxon>
        <taxon>Ophiophagus</taxon>
    </lineage>
</organism>
<protein>
    <submittedName>
        <fullName evidence="1">Uncharacterized protein</fullName>
    </submittedName>
</protein>
<evidence type="ECO:0000313" key="1">
    <source>
        <dbReference type="EMBL" id="ETE56230.1"/>
    </source>
</evidence>
<sequence length="51" mass="6254">MARQRIIEFQARCRGFLVRRAFRHRLWAVFTIQAYGRGMIARRLYKRLKGE</sequence>
<dbReference type="SMART" id="SM00015">
    <property type="entry name" value="IQ"/>
    <property type="match status" value="2"/>
</dbReference>